<reference evidence="1 3" key="1">
    <citation type="submission" date="2018-09" db="EMBL/GenBank/DDBJ databases">
        <title>Murine metabolic-syndrome-specific gut microbial biobank.</title>
        <authorList>
            <person name="Liu C."/>
        </authorList>
    </citation>
    <scope>NUCLEOTIDE SEQUENCE [LARGE SCALE GENOMIC DNA]</scope>
    <source>
        <strain evidence="1 3">8-P5</strain>
    </source>
</reference>
<reference evidence="2 4" key="2">
    <citation type="submission" date="2019-04" db="EMBL/GenBank/DDBJ databases">
        <title>Microbes associate with the intestines of laboratory mice.</title>
        <authorList>
            <person name="Navarre W."/>
            <person name="Wong E."/>
            <person name="Huang K."/>
            <person name="Tropini C."/>
            <person name="Ng K."/>
            <person name="Yu B."/>
        </authorList>
    </citation>
    <scope>NUCLEOTIDE SEQUENCE [LARGE SCALE GENOMIC DNA]</scope>
    <source>
        <strain evidence="2 4">NM39_I3</strain>
    </source>
</reference>
<sequence length="125" mass="14304">MKHYLNQLECKILRAGDSPFNTATTDNLLIFVFSGKLIIYSQEGTHIAEVTKDHFILLAQNTNLKIIASTSTRLILIHESSLSDMIINDPEWNLEKPVVLPIPPTLAHTLNQIEYYMKDKYFTLN</sequence>
<protein>
    <recommendedName>
        <fullName evidence="5">AraC family transcriptional regulator</fullName>
    </recommendedName>
</protein>
<comment type="caution">
    <text evidence="1">The sequence shown here is derived from an EMBL/GenBank/DDBJ whole genome shotgun (WGS) entry which is preliminary data.</text>
</comment>
<dbReference type="OrthoDB" id="1095764at2"/>
<evidence type="ECO:0000313" key="4">
    <source>
        <dbReference type="Proteomes" id="UP000310032"/>
    </source>
</evidence>
<dbReference type="Proteomes" id="UP000310032">
    <property type="component" value="Unassembled WGS sequence"/>
</dbReference>
<gene>
    <name evidence="1" type="ORF">D7V78_10050</name>
    <name evidence="2" type="ORF">E5342_07375</name>
</gene>
<name>A0A3L7ZTT0_PARDI</name>
<dbReference type="EMBL" id="RAYI01000017">
    <property type="protein sequence ID" value="RLT73430.1"/>
    <property type="molecule type" value="Genomic_DNA"/>
</dbReference>
<dbReference type="RefSeq" id="WP_121736102.1">
    <property type="nucleotide sequence ID" value="NZ_QXXG01000007.1"/>
</dbReference>
<dbReference type="Proteomes" id="UP000278164">
    <property type="component" value="Unassembled WGS sequence"/>
</dbReference>
<dbReference type="EMBL" id="SRYM01000015">
    <property type="protein sequence ID" value="TGY58892.1"/>
    <property type="molecule type" value="Genomic_DNA"/>
</dbReference>
<accession>A0A3L7ZTT0</accession>
<evidence type="ECO:0000313" key="3">
    <source>
        <dbReference type="Proteomes" id="UP000278164"/>
    </source>
</evidence>
<organism evidence="1 3">
    <name type="scientific">Parabacteroides distasonis</name>
    <dbReference type="NCBI Taxonomy" id="823"/>
    <lineage>
        <taxon>Bacteria</taxon>
        <taxon>Pseudomonadati</taxon>
        <taxon>Bacteroidota</taxon>
        <taxon>Bacteroidia</taxon>
        <taxon>Bacteroidales</taxon>
        <taxon>Tannerellaceae</taxon>
        <taxon>Parabacteroides</taxon>
    </lineage>
</organism>
<evidence type="ECO:0000313" key="2">
    <source>
        <dbReference type="EMBL" id="TGY58892.1"/>
    </source>
</evidence>
<evidence type="ECO:0008006" key="5">
    <source>
        <dbReference type="Google" id="ProtNLM"/>
    </source>
</evidence>
<dbReference type="AlphaFoldDB" id="A0A3L7ZTT0"/>
<evidence type="ECO:0000313" key="1">
    <source>
        <dbReference type="EMBL" id="RLT73430.1"/>
    </source>
</evidence>
<proteinExistence type="predicted"/>